<proteinExistence type="predicted"/>
<reference evidence="1" key="1">
    <citation type="submission" date="2014-09" db="EMBL/GenBank/DDBJ databases">
        <authorList>
            <person name="Magalhaes I.L.F."/>
            <person name="Oliveira U."/>
            <person name="Santos F.R."/>
            <person name="Vidigal T.H.D.A."/>
            <person name="Brescovit A.D."/>
            <person name="Santos A.J."/>
        </authorList>
    </citation>
    <scope>NUCLEOTIDE SEQUENCE</scope>
    <source>
        <tissue evidence="1">Shoot tissue taken approximately 20 cm above the soil surface</tissue>
    </source>
</reference>
<dbReference type="AlphaFoldDB" id="A0A0A9GW43"/>
<reference evidence="1" key="2">
    <citation type="journal article" date="2015" name="Data Brief">
        <title>Shoot transcriptome of the giant reed, Arundo donax.</title>
        <authorList>
            <person name="Barrero R.A."/>
            <person name="Guerrero F.D."/>
            <person name="Moolhuijzen P."/>
            <person name="Goolsby J.A."/>
            <person name="Tidwell J."/>
            <person name="Bellgard S.E."/>
            <person name="Bellgard M.I."/>
        </authorList>
    </citation>
    <scope>NUCLEOTIDE SEQUENCE</scope>
    <source>
        <tissue evidence="1">Shoot tissue taken approximately 20 cm above the soil surface</tissue>
    </source>
</reference>
<accession>A0A0A9GW43</accession>
<sequence length="40" mass="4550">MVKELGLASVRGRYYPLLIIQVFSVPSQMDLALQLLLLIF</sequence>
<organism evidence="1">
    <name type="scientific">Arundo donax</name>
    <name type="common">Giant reed</name>
    <name type="synonym">Donax arundinaceus</name>
    <dbReference type="NCBI Taxonomy" id="35708"/>
    <lineage>
        <taxon>Eukaryota</taxon>
        <taxon>Viridiplantae</taxon>
        <taxon>Streptophyta</taxon>
        <taxon>Embryophyta</taxon>
        <taxon>Tracheophyta</taxon>
        <taxon>Spermatophyta</taxon>
        <taxon>Magnoliopsida</taxon>
        <taxon>Liliopsida</taxon>
        <taxon>Poales</taxon>
        <taxon>Poaceae</taxon>
        <taxon>PACMAD clade</taxon>
        <taxon>Arundinoideae</taxon>
        <taxon>Arundineae</taxon>
        <taxon>Arundo</taxon>
    </lineage>
</organism>
<dbReference type="EMBL" id="GBRH01169149">
    <property type="protein sequence ID" value="JAE28747.1"/>
    <property type="molecule type" value="Transcribed_RNA"/>
</dbReference>
<evidence type="ECO:0000313" key="1">
    <source>
        <dbReference type="EMBL" id="JAE28747.1"/>
    </source>
</evidence>
<protein>
    <submittedName>
        <fullName evidence="1">Uncharacterized protein</fullName>
    </submittedName>
</protein>
<name>A0A0A9GW43_ARUDO</name>